<organism evidence="22 28">
    <name type="scientific">Listeria monocytogenes</name>
    <dbReference type="NCBI Taxonomy" id="1639"/>
    <lineage>
        <taxon>Bacteria</taxon>
        <taxon>Bacillati</taxon>
        <taxon>Bacillota</taxon>
        <taxon>Bacilli</taxon>
        <taxon>Bacillales</taxon>
        <taxon>Listeriaceae</taxon>
        <taxon>Listeria</taxon>
    </lineage>
</organism>
<evidence type="ECO:0000313" key="25">
    <source>
        <dbReference type="Proteomes" id="UP000272537"/>
    </source>
</evidence>
<dbReference type="NCBIfam" id="TIGR02074">
    <property type="entry name" value="PBP_1a_fam"/>
    <property type="match status" value="1"/>
</dbReference>
<keyword evidence="4" id="KW-0328">Glycosyltransferase</keyword>
<dbReference type="InterPro" id="IPR036950">
    <property type="entry name" value="PBP_transglycosylase"/>
</dbReference>
<evidence type="ECO:0000313" key="24">
    <source>
        <dbReference type="EMBL" id="RKA07580.1"/>
    </source>
</evidence>
<dbReference type="AlphaFoldDB" id="A0A0B8RHK9"/>
<dbReference type="GO" id="GO:0030288">
    <property type="term" value="C:outer membrane-bounded periplasmic space"/>
    <property type="evidence" value="ECO:0007669"/>
    <property type="project" value="TreeGrafter"/>
</dbReference>
<evidence type="ECO:0000256" key="14">
    <source>
        <dbReference type="ARBA" id="ARBA00034000"/>
    </source>
</evidence>
<comment type="caution">
    <text evidence="22">The sequence shown here is derived from an EMBL/GenBank/DDBJ whole genome shotgun (WGS) entry which is preliminary data.</text>
</comment>
<evidence type="ECO:0000313" key="27">
    <source>
        <dbReference type="Proteomes" id="UP000489121"/>
    </source>
</evidence>
<evidence type="ECO:0000256" key="10">
    <source>
        <dbReference type="ARBA" id="ARBA00022989"/>
    </source>
</evidence>
<dbReference type="GO" id="GO:0071555">
    <property type="term" value="P:cell wall organization"/>
    <property type="evidence" value="ECO:0007669"/>
    <property type="project" value="UniProtKB-KW"/>
</dbReference>
<dbReference type="Proteomes" id="UP000272537">
    <property type="component" value="Unassembled WGS sequence"/>
</dbReference>
<dbReference type="GO" id="GO:0006508">
    <property type="term" value="P:proteolysis"/>
    <property type="evidence" value="ECO:0007669"/>
    <property type="project" value="UniProtKB-KW"/>
</dbReference>
<feature type="region of interest" description="Disordered" evidence="16">
    <location>
        <begin position="651"/>
        <end position="679"/>
    </location>
</feature>
<evidence type="ECO:0000256" key="5">
    <source>
        <dbReference type="ARBA" id="ARBA00022679"/>
    </source>
</evidence>
<reference evidence="24 25" key="1">
    <citation type="journal article" date="2018" name="BMC Genomics">
        <title>Genes significantly associated with lineage II food isolates of Listeria monocytogenes.</title>
        <authorList>
            <person name="Pirone-Davies C."/>
            <person name="Chen Y."/>
            <person name="Pightling A."/>
            <person name="Ryan G."/>
            <person name="Wang Y."/>
            <person name="Yao K."/>
            <person name="Hoffmann M."/>
            <person name="Allard M.W."/>
        </authorList>
    </citation>
    <scope>NUCLEOTIDE SEQUENCE [LARGE SCALE GENOMIC DNA]</scope>
    <source>
        <strain evidence="24 25">PNUSAL000550</strain>
    </source>
</reference>
<dbReference type="InterPro" id="IPR001264">
    <property type="entry name" value="Glyco_trans_51"/>
</dbReference>
<dbReference type="InterPro" id="IPR012338">
    <property type="entry name" value="Beta-lactam/transpept-like"/>
</dbReference>
<evidence type="ECO:0000313" key="23">
    <source>
        <dbReference type="EMBL" id="ECY9784074.1"/>
    </source>
</evidence>
<evidence type="ECO:0000256" key="2">
    <source>
        <dbReference type="ARBA" id="ARBA00022645"/>
    </source>
</evidence>
<evidence type="ECO:0000256" key="11">
    <source>
        <dbReference type="ARBA" id="ARBA00023136"/>
    </source>
</evidence>
<protein>
    <submittedName>
        <fullName evidence="22">Penicillin-binding protein 1A</fullName>
    </submittedName>
    <submittedName>
        <fullName evidence="24">Penicillin-binding protein 1F</fullName>
    </submittedName>
</protein>
<dbReference type="Gene3D" id="6.20.370.110">
    <property type="match status" value="1"/>
</dbReference>
<evidence type="ECO:0000256" key="17">
    <source>
        <dbReference type="SAM" id="Phobius"/>
    </source>
</evidence>
<dbReference type="GO" id="GO:0008360">
    <property type="term" value="P:regulation of cell shape"/>
    <property type="evidence" value="ECO:0007669"/>
    <property type="project" value="UniProtKB-KW"/>
</dbReference>
<keyword evidence="2" id="KW-0121">Carboxypeptidase</keyword>
<dbReference type="EMBL" id="AABBZO010000013">
    <property type="protein sequence ID" value="EAG4462900.1"/>
    <property type="molecule type" value="Genomic_DNA"/>
</dbReference>
<keyword evidence="5" id="KW-0808">Transferase</keyword>
<keyword evidence="10 17" id="KW-1133">Transmembrane helix</keyword>
<evidence type="ECO:0000256" key="9">
    <source>
        <dbReference type="ARBA" id="ARBA00022984"/>
    </source>
</evidence>
<feature type="transmembrane region" description="Helical" evidence="17">
    <location>
        <begin position="42"/>
        <end position="62"/>
    </location>
</feature>
<keyword evidence="1" id="KW-1003">Cell membrane</keyword>
<dbReference type="InterPro" id="IPR023346">
    <property type="entry name" value="Lysozyme-like_dom_sf"/>
</dbReference>
<dbReference type="Proteomes" id="UP000489121">
    <property type="component" value="Unassembled WGS sequence"/>
</dbReference>
<evidence type="ECO:0000259" key="19">
    <source>
        <dbReference type="Pfam" id="PF00912"/>
    </source>
</evidence>
<reference evidence="23 27" key="3">
    <citation type="submission" date="2019-09" db="EMBL/GenBank/DDBJ databases">
        <authorList>
            <consortium name="PulseNet: The National Subtyping Network for Foodborne Disease Surveillance"/>
            <person name="Tarr C.L."/>
            <person name="Trees E."/>
            <person name="Katz L.S."/>
            <person name="Carleton-Romer H.A."/>
            <person name="Stroika S."/>
            <person name="Kucerova Z."/>
            <person name="Roache K.F."/>
            <person name="Sabol A.L."/>
            <person name="Besser J."/>
            <person name="Gerner-Smidt P."/>
        </authorList>
    </citation>
    <scope>NUCLEOTIDE SEQUENCE [LARGE SCALE GENOMIC DNA]</scope>
    <source>
        <strain evidence="23 27">PNUSAL005692</strain>
    </source>
</reference>
<keyword evidence="13" id="KW-0961">Cell wall biogenesis/degradation</keyword>
<dbReference type="Gene3D" id="1.10.3810.10">
    <property type="entry name" value="Biosynthetic peptidoglycan transglycosylase-like"/>
    <property type="match status" value="1"/>
</dbReference>
<evidence type="ECO:0000313" key="22">
    <source>
        <dbReference type="EMBL" id="EAH4241897.1"/>
    </source>
</evidence>
<evidence type="ECO:0000313" key="21">
    <source>
        <dbReference type="EMBL" id="EAG4462900.1"/>
    </source>
</evidence>
<keyword evidence="9" id="KW-0573">Peptidoglycan synthesis</keyword>
<dbReference type="GO" id="GO:0008658">
    <property type="term" value="F:penicillin binding"/>
    <property type="evidence" value="ECO:0007669"/>
    <property type="project" value="InterPro"/>
</dbReference>
<sequence>MDKFKQQLIKYLKLFFGFIGKWLSKGWQKFRRFWKNKHIGKIFLLAGLVFLLSFIIYLVIVAKSADIDALKKGLESATIIYDKDGDKAGELSSTDATFVSIDKISKNLQNAVVSIEDRKFYEHKGFDLKGIARAGVNLVTSGGISGGGSTITQQLAKNALLTQEQTFTRKAKEIFMAREIEKTYSKDEIMEMYLNRSYFGNGEWGVENASLKYFGKSAADLNIPEAATIAGLLQAPSAYDPYQHIDKATNRRNMVLNAMVETGTISKAEGDKYKATKIVLNDQSKDPLANKYPWYVDAVINEAVNEADITQDEIMQKGYKIYTELDQNYQTSLENVYNNDGLFPSNANDGTLVQSGAVLMDPATGGIRALVGGRGEHVFRGFNRATQMKAQPGSTMKPLAVYTPALQSGYDVDSMLKDEKITYKGNYTPTNVGGVYSGEVPMYKAVANSINAPAVWLLDQIGIDKGVKSVEKFGITVPEKDRTLGLALGGMSKGASPVEMATAYATFANNGAKPESHIITKIVDPSGNTVYENVPKTKQIISETVSNEMTSMLLDVINTGTGQSAAVSGHEMAGKTGSTQVPFDDTSGTKDQWFVGYTPNLVGAVWMGYDKTDKEHYLTTTSSAGVSSLAHYVMNSGLQYQKSADFSTKSAAQETAEKKEEEEKEKNSGSDFWSGVKEKADEAGETIKKGADKVKEFGGKVSDGIGNLIDSIGN</sequence>
<evidence type="ECO:0000313" key="29">
    <source>
        <dbReference type="Proteomes" id="UP000528151"/>
    </source>
</evidence>
<reference evidence="22 28" key="2">
    <citation type="submission" date="2019-04" db="EMBL/GenBank/DDBJ databases">
        <authorList>
            <consortium name="GenomeTrakr: Next Generation Sequencing Network for Food Pathogen Tracability"/>
        </authorList>
    </citation>
    <scope>NUCLEOTIDE SEQUENCE [LARGE SCALE GENOMIC DNA]</scope>
    <source>
        <strain evidence="21 29">CFSAN063727</strain>
        <strain evidence="20 26">FDA00007096</strain>
        <strain evidence="22 28">LS1344</strain>
    </source>
</reference>
<dbReference type="Pfam" id="PF00912">
    <property type="entry name" value="Transgly"/>
    <property type="match status" value="1"/>
</dbReference>
<keyword evidence="3" id="KW-0645">Protease</keyword>
<dbReference type="Pfam" id="PF00905">
    <property type="entry name" value="Transpeptidase"/>
    <property type="match status" value="1"/>
</dbReference>
<keyword evidence="12" id="KW-0511">Multifunctional enzyme</keyword>
<dbReference type="PANTHER" id="PTHR32282">
    <property type="entry name" value="BINDING PROTEIN TRANSPEPTIDASE, PUTATIVE-RELATED"/>
    <property type="match status" value="1"/>
</dbReference>
<keyword evidence="8" id="KW-0133">Cell shape</keyword>
<dbReference type="InterPro" id="IPR050396">
    <property type="entry name" value="Glycosyltr_51/Transpeptidase"/>
</dbReference>
<evidence type="ECO:0000256" key="6">
    <source>
        <dbReference type="ARBA" id="ARBA00022692"/>
    </source>
</evidence>
<gene>
    <name evidence="24" type="primary">pbpf</name>
    <name evidence="20" type="ORF">ARY78_14775</name>
    <name evidence="21" type="ORF">CA369_11420</name>
    <name evidence="24" type="ORF">DYZ80_01949</name>
    <name evidence="22" type="ORF">E5F58_07740</name>
    <name evidence="23" type="ORF">F6515_13865</name>
</gene>
<dbReference type="GO" id="GO:0009002">
    <property type="term" value="F:serine-type D-Ala-D-Ala carboxypeptidase activity"/>
    <property type="evidence" value="ECO:0007669"/>
    <property type="project" value="UniProtKB-EC"/>
</dbReference>
<evidence type="ECO:0000256" key="8">
    <source>
        <dbReference type="ARBA" id="ARBA00022960"/>
    </source>
</evidence>
<evidence type="ECO:0000313" key="28">
    <source>
        <dbReference type="Proteomes" id="UP000527632"/>
    </source>
</evidence>
<feature type="domain" description="Penicillin-binding protein transpeptidase" evidence="18">
    <location>
        <begin position="356"/>
        <end position="619"/>
    </location>
</feature>
<dbReference type="EMBL" id="AALGDA010000068">
    <property type="protein sequence ID" value="ECY9784074.1"/>
    <property type="molecule type" value="Genomic_DNA"/>
</dbReference>
<proteinExistence type="predicted"/>
<dbReference type="SUPFAM" id="SSF56601">
    <property type="entry name" value="beta-lactamase/transpeptidase-like"/>
    <property type="match status" value="1"/>
</dbReference>
<dbReference type="EMBL" id="AABGUK010000002">
    <property type="protein sequence ID" value="EAH4241897.1"/>
    <property type="molecule type" value="Genomic_DNA"/>
</dbReference>
<evidence type="ECO:0000256" key="1">
    <source>
        <dbReference type="ARBA" id="ARBA00022475"/>
    </source>
</evidence>
<feature type="compositionally biased region" description="Basic and acidic residues" evidence="16">
    <location>
        <begin position="655"/>
        <end position="668"/>
    </location>
</feature>
<comment type="catalytic activity">
    <reaction evidence="15">
        <text>[GlcNAc-(1-&gt;4)-Mur2Ac(oyl-L-Ala-gamma-D-Glu-L-Lys-D-Ala-D-Ala)](n)-di-trans,octa-cis-undecaprenyl diphosphate + beta-D-GlcNAc-(1-&gt;4)-Mur2Ac(oyl-L-Ala-gamma-D-Glu-L-Lys-D-Ala-D-Ala)-di-trans,octa-cis-undecaprenyl diphosphate = [GlcNAc-(1-&gt;4)-Mur2Ac(oyl-L-Ala-gamma-D-Glu-L-Lys-D-Ala-D-Ala)](n+1)-di-trans,octa-cis-undecaprenyl diphosphate + di-trans,octa-cis-undecaprenyl diphosphate + H(+)</text>
        <dbReference type="Rhea" id="RHEA:23708"/>
        <dbReference type="Rhea" id="RHEA-COMP:9602"/>
        <dbReference type="Rhea" id="RHEA-COMP:9603"/>
        <dbReference type="ChEBI" id="CHEBI:15378"/>
        <dbReference type="ChEBI" id="CHEBI:58405"/>
        <dbReference type="ChEBI" id="CHEBI:60033"/>
        <dbReference type="ChEBI" id="CHEBI:78435"/>
        <dbReference type="EC" id="2.4.99.28"/>
    </reaction>
</comment>
<evidence type="ECO:0000313" key="26">
    <source>
        <dbReference type="Proteomes" id="UP000365297"/>
    </source>
</evidence>
<evidence type="ECO:0000256" key="4">
    <source>
        <dbReference type="ARBA" id="ARBA00022676"/>
    </source>
</evidence>
<evidence type="ECO:0000256" key="7">
    <source>
        <dbReference type="ARBA" id="ARBA00022801"/>
    </source>
</evidence>
<keyword evidence="6 17" id="KW-0812">Transmembrane</keyword>
<dbReference type="KEGG" id="lmok:CQ02_11565"/>
<dbReference type="EMBL" id="QXLS01000004">
    <property type="protein sequence ID" value="RKA07580.1"/>
    <property type="molecule type" value="Genomic_DNA"/>
</dbReference>
<dbReference type="Proteomes" id="UP000528151">
    <property type="component" value="Unassembled WGS sequence"/>
</dbReference>
<dbReference type="FunFam" id="1.10.3810.10:FF:000010">
    <property type="entry name" value="Penicillin-binding protein 1A"/>
    <property type="match status" value="1"/>
</dbReference>
<evidence type="ECO:0000259" key="18">
    <source>
        <dbReference type="Pfam" id="PF00905"/>
    </source>
</evidence>
<keyword evidence="11 17" id="KW-0472">Membrane</keyword>
<evidence type="ECO:0000256" key="15">
    <source>
        <dbReference type="ARBA" id="ARBA00049902"/>
    </source>
</evidence>
<dbReference type="Proteomes" id="UP000365297">
    <property type="component" value="Unassembled WGS sequence"/>
</dbReference>
<evidence type="ECO:0000256" key="13">
    <source>
        <dbReference type="ARBA" id="ARBA00023316"/>
    </source>
</evidence>
<dbReference type="PANTHER" id="PTHR32282:SF32">
    <property type="entry name" value="PENICILLIN-BINDING PROTEIN 2A"/>
    <property type="match status" value="1"/>
</dbReference>
<feature type="domain" description="Glycosyl transferase family 51" evidence="19">
    <location>
        <begin position="89"/>
        <end position="259"/>
    </location>
</feature>
<name>A0A0B8RHK9_LISMN</name>
<dbReference type="FunFam" id="3.40.710.10:FF:000085">
    <property type="entry name" value="Penicillin-binding protein 1A"/>
    <property type="match status" value="1"/>
</dbReference>
<dbReference type="Proteomes" id="UP000527632">
    <property type="component" value="Unassembled WGS sequence"/>
</dbReference>
<dbReference type="GO" id="GO:0008955">
    <property type="term" value="F:peptidoglycan glycosyltransferase activity"/>
    <property type="evidence" value="ECO:0007669"/>
    <property type="project" value="UniProtKB-EC"/>
</dbReference>
<dbReference type="RefSeq" id="WP_014929263.1">
    <property type="nucleotide sequence ID" value="NC_021825.2"/>
</dbReference>
<evidence type="ECO:0000256" key="12">
    <source>
        <dbReference type="ARBA" id="ARBA00023268"/>
    </source>
</evidence>
<evidence type="ECO:0000313" key="20">
    <source>
        <dbReference type="EMBL" id="EAC5551694.1"/>
    </source>
</evidence>
<evidence type="ECO:0000256" key="3">
    <source>
        <dbReference type="ARBA" id="ARBA00022670"/>
    </source>
</evidence>
<dbReference type="GO" id="GO:0009252">
    <property type="term" value="P:peptidoglycan biosynthetic process"/>
    <property type="evidence" value="ECO:0007669"/>
    <property type="project" value="UniProtKB-KW"/>
</dbReference>
<dbReference type="EMBL" id="AAAIXK010000009">
    <property type="protein sequence ID" value="EAC5551694.1"/>
    <property type="molecule type" value="Genomic_DNA"/>
</dbReference>
<keyword evidence="7" id="KW-0378">Hydrolase</keyword>
<dbReference type="Gene3D" id="3.40.710.10">
    <property type="entry name" value="DD-peptidase/beta-lactamase superfamily"/>
    <property type="match status" value="1"/>
</dbReference>
<comment type="catalytic activity">
    <reaction evidence="14">
        <text>Preferential cleavage: (Ac)2-L-Lys-D-Ala-|-D-Ala. Also transpeptidation of peptidyl-alanyl moieties that are N-acyl substituents of D-alanine.</text>
        <dbReference type="EC" id="3.4.16.4"/>
    </reaction>
</comment>
<evidence type="ECO:0000256" key="16">
    <source>
        <dbReference type="SAM" id="MobiDB-lite"/>
    </source>
</evidence>
<dbReference type="InterPro" id="IPR001460">
    <property type="entry name" value="PCN-bd_Tpept"/>
</dbReference>
<accession>A0A0B8RHK9</accession>
<dbReference type="SUPFAM" id="SSF53955">
    <property type="entry name" value="Lysozyme-like"/>
    <property type="match status" value="1"/>
</dbReference>